<dbReference type="Gene3D" id="3.40.190.10">
    <property type="entry name" value="Periplasmic binding protein-like II"/>
    <property type="match status" value="2"/>
</dbReference>
<proteinExistence type="predicted"/>
<dbReference type="Proteomes" id="UP000436016">
    <property type="component" value="Unassembled WGS sequence"/>
</dbReference>
<reference evidence="1 2" key="1">
    <citation type="submission" date="2019-12" db="EMBL/GenBank/DDBJ databases">
        <title>Strain KN286 was isolated from seawater, which was collected from Caroline Seamount in the tropical western Pacific.</title>
        <authorList>
            <person name="Wang Q."/>
        </authorList>
    </citation>
    <scope>NUCLEOTIDE SEQUENCE [LARGE SCALE GENOMIC DNA]</scope>
    <source>
        <strain evidence="1 2">KN286</strain>
    </source>
</reference>
<protein>
    <submittedName>
        <fullName evidence="1">ABC transporter substrate-binding protein</fullName>
    </submittedName>
</protein>
<name>A0A6B0TYA2_9RHOB</name>
<dbReference type="PANTHER" id="PTHR30024:SF43">
    <property type="entry name" value="BLL4572 PROTEIN"/>
    <property type="match status" value="1"/>
</dbReference>
<keyword evidence="2" id="KW-1185">Reference proteome</keyword>
<gene>
    <name evidence="1" type="ORF">GSH16_00425</name>
</gene>
<dbReference type="SUPFAM" id="SSF53850">
    <property type="entry name" value="Periplasmic binding protein-like II"/>
    <property type="match status" value="1"/>
</dbReference>
<comment type="caution">
    <text evidence="1">The sequence shown here is derived from an EMBL/GenBank/DDBJ whole genome shotgun (WGS) entry which is preliminary data.</text>
</comment>
<dbReference type="Pfam" id="PF13379">
    <property type="entry name" value="NMT1_2"/>
    <property type="match status" value="1"/>
</dbReference>
<dbReference type="EMBL" id="WUWG01000001">
    <property type="protein sequence ID" value="MXU63891.1"/>
    <property type="molecule type" value="Genomic_DNA"/>
</dbReference>
<dbReference type="AlphaFoldDB" id="A0A6B0TYA2"/>
<evidence type="ECO:0000313" key="1">
    <source>
        <dbReference type="EMBL" id="MXU63891.1"/>
    </source>
</evidence>
<sequence>MTDVSLTCGFVPLADAGLLIAAVEQGFLAEEGVAVTLQRCASWSSLADRLATGLFDAAHLLSPLALAIQSGAMPLQADLVAPFILGRDGNTLAATPALADHCATHLAGADDPAGLAQALRAWAGVRPLRVGVPFGASMHRLQLLDWLGPEAGDGLSTVVAPPSMLGDVMDEGEIDAFMVGEPYGSLAQARGRATLLMPVRALGQDLPEKLLGLRRDWCAAHPEALAAIGRAFLRTELWLTQPGATAELADILSRPDFLNLPPEAIRRAFDPDLTVMAGQAGRPVLRLGGNRWPDLLDTAADWIPPRMGGERAEESVYDLFDRRPLDSVLDGFEQRVLAPL</sequence>
<dbReference type="PANTHER" id="PTHR30024">
    <property type="entry name" value="ALIPHATIC SULFONATES-BINDING PROTEIN-RELATED"/>
    <property type="match status" value="1"/>
</dbReference>
<accession>A0A6B0TYA2</accession>
<dbReference type="RefSeq" id="WP_160850888.1">
    <property type="nucleotide sequence ID" value="NZ_WUWG01000001.1"/>
</dbReference>
<organism evidence="1 2">
    <name type="scientific">Oceanomicrobium pacificus</name>
    <dbReference type="NCBI Taxonomy" id="2692916"/>
    <lineage>
        <taxon>Bacteria</taxon>
        <taxon>Pseudomonadati</taxon>
        <taxon>Pseudomonadota</taxon>
        <taxon>Alphaproteobacteria</taxon>
        <taxon>Rhodobacterales</taxon>
        <taxon>Paracoccaceae</taxon>
        <taxon>Oceanomicrobium</taxon>
    </lineage>
</organism>
<evidence type="ECO:0000313" key="2">
    <source>
        <dbReference type="Proteomes" id="UP000436016"/>
    </source>
</evidence>